<gene>
    <name evidence="2" type="ORF">THAOC_10192</name>
</gene>
<organism evidence="2 3">
    <name type="scientific">Thalassiosira oceanica</name>
    <name type="common">Marine diatom</name>
    <dbReference type="NCBI Taxonomy" id="159749"/>
    <lineage>
        <taxon>Eukaryota</taxon>
        <taxon>Sar</taxon>
        <taxon>Stramenopiles</taxon>
        <taxon>Ochrophyta</taxon>
        <taxon>Bacillariophyta</taxon>
        <taxon>Coscinodiscophyceae</taxon>
        <taxon>Thalassiosirophycidae</taxon>
        <taxon>Thalassiosirales</taxon>
        <taxon>Thalassiosiraceae</taxon>
        <taxon>Thalassiosira</taxon>
    </lineage>
</organism>
<evidence type="ECO:0000256" key="1">
    <source>
        <dbReference type="SAM" id="MobiDB-lite"/>
    </source>
</evidence>
<name>K0T5N0_THAOC</name>
<feature type="region of interest" description="Disordered" evidence="1">
    <location>
        <begin position="81"/>
        <end position="100"/>
    </location>
</feature>
<comment type="caution">
    <text evidence="2">The sequence shown here is derived from an EMBL/GenBank/DDBJ whole genome shotgun (WGS) entry which is preliminary data.</text>
</comment>
<sequence>MVEKACQIGSIFGIHRHKYYVAGVFGTRTFIWLPICRPRHGDIVRLGRKDRIESWWAYKHKTELLQKILNVYRIANVHFSSPGPSSGEPRSGDCVPTSLTTGVLAVDE</sequence>
<dbReference type="EMBL" id="AGNL01011097">
    <property type="protein sequence ID" value="EJK68611.1"/>
    <property type="molecule type" value="Genomic_DNA"/>
</dbReference>
<reference evidence="2 3" key="1">
    <citation type="journal article" date="2012" name="Genome Biol.">
        <title>Genome and low-iron response of an oceanic diatom adapted to chronic iron limitation.</title>
        <authorList>
            <person name="Lommer M."/>
            <person name="Specht M."/>
            <person name="Roy A.S."/>
            <person name="Kraemer L."/>
            <person name="Andreson R."/>
            <person name="Gutowska M.A."/>
            <person name="Wolf J."/>
            <person name="Bergner S.V."/>
            <person name="Schilhabel M.B."/>
            <person name="Klostermeier U.C."/>
            <person name="Beiko R.G."/>
            <person name="Rosenstiel P."/>
            <person name="Hippler M."/>
            <person name="Laroche J."/>
        </authorList>
    </citation>
    <scope>NUCLEOTIDE SEQUENCE [LARGE SCALE GENOMIC DNA]</scope>
    <source>
        <strain evidence="2 3">CCMP1005</strain>
    </source>
</reference>
<dbReference type="Proteomes" id="UP000266841">
    <property type="component" value="Unassembled WGS sequence"/>
</dbReference>
<evidence type="ECO:0000313" key="3">
    <source>
        <dbReference type="Proteomes" id="UP000266841"/>
    </source>
</evidence>
<keyword evidence="3" id="KW-1185">Reference proteome</keyword>
<proteinExistence type="predicted"/>
<protein>
    <submittedName>
        <fullName evidence="2">Uncharacterized protein</fullName>
    </submittedName>
</protein>
<evidence type="ECO:0000313" key="2">
    <source>
        <dbReference type="EMBL" id="EJK68611.1"/>
    </source>
</evidence>
<accession>K0T5N0</accession>
<dbReference type="AlphaFoldDB" id="K0T5N0"/>